<comment type="caution">
    <text evidence="2">The sequence shown here is derived from an EMBL/GenBank/DDBJ whole genome shotgun (WGS) entry which is preliminary data.</text>
</comment>
<dbReference type="Pfam" id="PF14344">
    <property type="entry name" value="DUF4397"/>
    <property type="match status" value="2"/>
</dbReference>
<sequence length="205" mass="22599">MDCVKIESGTSLLRVFHAAPQAPAVDVYINEKLVFSNLQFTQFSSYVKLKEGEYRIDIFQTGTMLQPIISGSLDLDEGQMLTIAAIGNLDDLSLLVINDNADKKASPKVSSFRVVHLSPNTPAVDILVNNKILVENLAFKQNTSYVDIAPGSYNIEAVLSSNKESVLVFGVMLKANRIYTIYIVGESPNLRAIQSVDGNTYLCRY</sequence>
<keyword evidence="3" id="KW-1185">Reference proteome</keyword>
<evidence type="ECO:0000313" key="2">
    <source>
        <dbReference type="EMBL" id="MBC5995502.1"/>
    </source>
</evidence>
<name>A0ABR7JKQ2_9FIRM</name>
<evidence type="ECO:0000259" key="1">
    <source>
        <dbReference type="Pfam" id="PF14344"/>
    </source>
</evidence>
<feature type="domain" description="DUF4397" evidence="1">
    <location>
        <begin position="112"/>
        <end position="197"/>
    </location>
</feature>
<gene>
    <name evidence="2" type="ORF">H8923_01900</name>
</gene>
<dbReference type="InterPro" id="IPR025510">
    <property type="entry name" value="DUF4397"/>
</dbReference>
<proteinExistence type="predicted"/>
<dbReference type="EMBL" id="JACRWE010000001">
    <property type="protein sequence ID" value="MBC5995502.1"/>
    <property type="molecule type" value="Genomic_DNA"/>
</dbReference>
<accession>A0ABR7JKQ2</accession>
<evidence type="ECO:0000313" key="3">
    <source>
        <dbReference type="Proteomes" id="UP000609849"/>
    </source>
</evidence>
<dbReference type="RefSeq" id="WP_153925288.1">
    <property type="nucleotide sequence ID" value="NZ_JACRWE010000001.1"/>
</dbReference>
<feature type="domain" description="DUF4397" evidence="1">
    <location>
        <begin position="11"/>
        <end position="106"/>
    </location>
</feature>
<dbReference type="Proteomes" id="UP000609849">
    <property type="component" value="Unassembled WGS sequence"/>
</dbReference>
<protein>
    <submittedName>
        <fullName evidence="2">DUF4397 domain-containing protein</fullName>
    </submittedName>
</protein>
<organism evidence="2 3">
    <name type="scientific">Romboutsia faecis</name>
    <dbReference type="NCBI Taxonomy" id="2764597"/>
    <lineage>
        <taxon>Bacteria</taxon>
        <taxon>Bacillati</taxon>
        <taxon>Bacillota</taxon>
        <taxon>Clostridia</taxon>
        <taxon>Peptostreptococcales</taxon>
        <taxon>Peptostreptococcaceae</taxon>
        <taxon>Romboutsia</taxon>
    </lineage>
</organism>
<reference evidence="2 3" key="1">
    <citation type="submission" date="2020-08" db="EMBL/GenBank/DDBJ databases">
        <authorList>
            <person name="Liu C."/>
            <person name="Sun Q."/>
        </authorList>
    </citation>
    <scope>NUCLEOTIDE SEQUENCE [LARGE SCALE GENOMIC DNA]</scope>
    <source>
        <strain evidence="2 3">NSJ-18</strain>
    </source>
</reference>